<dbReference type="GO" id="GO:0003723">
    <property type="term" value="F:RNA binding"/>
    <property type="evidence" value="ECO:0007669"/>
    <property type="project" value="InterPro"/>
</dbReference>
<name>A0A5B2XPP2_9PSEU</name>
<dbReference type="SMART" id="SM01012">
    <property type="entry name" value="ANTAR"/>
    <property type="match status" value="1"/>
</dbReference>
<dbReference type="OrthoDB" id="7466251at2"/>
<proteinExistence type="predicted"/>
<reference evidence="2 3" key="1">
    <citation type="submission" date="2019-09" db="EMBL/GenBank/DDBJ databases">
        <title>Goodfellowia gen. nov., a new genus of the Pseudonocardineae related to Actinoalloteichus, containing Goodfellowia coeruleoviolacea gen. nov., comb. nov. gen. nov., comb. nov.</title>
        <authorList>
            <person name="Labeda D."/>
        </authorList>
    </citation>
    <scope>NUCLEOTIDE SEQUENCE [LARGE SCALE GENOMIC DNA]</scope>
    <source>
        <strain evidence="2 3">AN110305</strain>
    </source>
</reference>
<comment type="caution">
    <text evidence="2">The sequence shown here is derived from an EMBL/GenBank/DDBJ whole genome shotgun (WGS) entry which is preliminary data.</text>
</comment>
<dbReference type="RefSeq" id="WP_149848710.1">
    <property type="nucleotide sequence ID" value="NZ_VUOB01000010.1"/>
</dbReference>
<evidence type="ECO:0000313" key="3">
    <source>
        <dbReference type="Proteomes" id="UP000323454"/>
    </source>
</evidence>
<dbReference type="EMBL" id="VUOB01000010">
    <property type="protein sequence ID" value="KAA2264914.1"/>
    <property type="molecule type" value="Genomic_DNA"/>
</dbReference>
<evidence type="ECO:0000259" key="1">
    <source>
        <dbReference type="SMART" id="SM01012"/>
    </source>
</evidence>
<dbReference type="Proteomes" id="UP000323454">
    <property type="component" value="Unassembled WGS sequence"/>
</dbReference>
<dbReference type="InterPro" id="IPR005561">
    <property type="entry name" value="ANTAR"/>
</dbReference>
<protein>
    <submittedName>
        <fullName evidence="2">ANTAR domain-containing protein</fullName>
    </submittedName>
</protein>
<dbReference type="AlphaFoldDB" id="A0A5B2XPP2"/>
<dbReference type="SUPFAM" id="SSF55781">
    <property type="entry name" value="GAF domain-like"/>
    <property type="match status" value="1"/>
</dbReference>
<feature type="domain" description="ANTAR" evidence="1">
    <location>
        <begin position="150"/>
        <end position="205"/>
    </location>
</feature>
<accession>A0A5B2XPP2</accession>
<keyword evidence="3" id="KW-1185">Reference proteome</keyword>
<gene>
    <name evidence="2" type="ORF">F0L68_07595</name>
</gene>
<evidence type="ECO:0000313" key="2">
    <source>
        <dbReference type="EMBL" id="KAA2264914.1"/>
    </source>
</evidence>
<reference evidence="2 3" key="2">
    <citation type="submission" date="2019-09" db="EMBL/GenBank/DDBJ databases">
        <authorList>
            <person name="Jin C."/>
        </authorList>
    </citation>
    <scope>NUCLEOTIDE SEQUENCE [LARGE SCALE GENOMIC DNA]</scope>
    <source>
        <strain evidence="2 3">AN110305</strain>
    </source>
</reference>
<sequence length="226" mass="23655">MTPQTVCAASVERLGVTGTSVAVGSGAIQGELLYSTDEVSRQLQDLHFMLGEGPVVDAVRGGLPVFAPDLSATASGAAWPLFAGAAIELGALAMFVLPLRIGAIQPAIFSLYRDAAGSLSPEQMADAAVFADIALQLILDTRGGVSAGGSLRQKHAEPMGRAEVHQATGMVSVQLGVDMEQSLVRLRAYAFANQLPLADVVRDVVARRLRFDADNVDNPDDDPRTA</sequence>
<organism evidence="2 3">
    <name type="scientific">Solihabitans fulvus</name>
    <dbReference type="NCBI Taxonomy" id="1892852"/>
    <lineage>
        <taxon>Bacteria</taxon>
        <taxon>Bacillati</taxon>
        <taxon>Actinomycetota</taxon>
        <taxon>Actinomycetes</taxon>
        <taxon>Pseudonocardiales</taxon>
        <taxon>Pseudonocardiaceae</taxon>
        <taxon>Solihabitans</taxon>
    </lineage>
</organism>